<evidence type="ECO:0000313" key="2">
    <source>
        <dbReference type="EMBL" id="KAG5540703.1"/>
    </source>
</evidence>
<proteinExistence type="predicted"/>
<dbReference type="Proteomes" id="UP000823749">
    <property type="component" value="Chromosome 7"/>
</dbReference>
<dbReference type="EMBL" id="JACTNZ010000007">
    <property type="protein sequence ID" value="KAG5540703.1"/>
    <property type="molecule type" value="Genomic_DNA"/>
</dbReference>
<keyword evidence="1" id="KW-0812">Transmembrane</keyword>
<evidence type="ECO:0000313" key="3">
    <source>
        <dbReference type="Proteomes" id="UP000823749"/>
    </source>
</evidence>
<evidence type="ECO:0000256" key="1">
    <source>
        <dbReference type="SAM" id="Phobius"/>
    </source>
</evidence>
<reference evidence="2" key="1">
    <citation type="submission" date="2020-08" db="EMBL/GenBank/DDBJ databases">
        <title>Plant Genome Project.</title>
        <authorList>
            <person name="Zhang R.-G."/>
        </authorList>
    </citation>
    <scope>NUCLEOTIDE SEQUENCE</scope>
    <source>
        <strain evidence="2">WSP0</strain>
        <tissue evidence="2">Leaf</tissue>
    </source>
</reference>
<keyword evidence="1" id="KW-1133">Transmembrane helix</keyword>
<organism evidence="2 3">
    <name type="scientific">Rhododendron griersonianum</name>
    <dbReference type="NCBI Taxonomy" id="479676"/>
    <lineage>
        <taxon>Eukaryota</taxon>
        <taxon>Viridiplantae</taxon>
        <taxon>Streptophyta</taxon>
        <taxon>Embryophyta</taxon>
        <taxon>Tracheophyta</taxon>
        <taxon>Spermatophyta</taxon>
        <taxon>Magnoliopsida</taxon>
        <taxon>eudicotyledons</taxon>
        <taxon>Gunneridae</taxon>
        <taxon>Pentapetalae</taxon>
        <taxon>asterids</taxon>
        <taxon>Ericales</taxon>
        <taxon>Ericaceae</taxon>
        <taxon>Ericoideae</taxon>
        <taxon>Rhodoreae</taxon>
        <taxon>Rhododendron</taxon>
    </lineage>
</organism>
<comment type="caution">
    <text evidence="2">The sequence shown here is derived from an EMBL/GenBank/DDBJ whole genome shotgun (WGS) entry which is preliminary data.</text>
</comment>
<sequence>MRHKCLPRPELGRTLMLSLITNKFVTNVIPIPVAVMCHTTTLLSHLHLVARRLGCKLFALLVLFDLQCYMSSRSHPLYIGQKELSFQPFVHRVQLGKEVLKDFNIKEVAKGVGIETDFPLSIDFEVSTGLSARAIVGIVAASFVLLVLILVVLWMKGCLGGKDLENKGHTFGQLKDMRFHFASALKDDRTLEPIEFCIGSSQPSIVTLLEIALSLREHLDTPNGMHLGCHEPSKTIGLLAEELPGRHVWYIDDEATLLSPCLMPLVWVVLSLKLSTWDAPRAIKKLPALVECLRMTKEHGLQDILGCSQDLDKERLK</sequence>
<name>A0AAV6JL46_9ERIC</name>
<gene>
    <name evidence="2" type="ORF">RHGRI_020813</name>
</gene>
<keyword evidence="3" id="KW-1185">Reference proteome</keyword>
<protein>
    <submittedName>
        <fullName evidence="2">Uncharacterized protein</fullName>
    </submittedName>
</protein>
<accession>A0AAV6JL46</accession>
<feature type="transmembrane region" description="Helical" evidence="1">
    <location>
        <begin position="134"/>
        <end position="155"/>
    </location>
</feature>
<keyword evidence="1" id="KW-0472">Membrane</keyword>
<dbReference type="AlphaFoldDB" id="A0AAV6JL46"/>